<organism evidence="3 4">
    <name type="scientific">Segetibacter aerophilus</name>
    <dbReference type="NCBI Taxonomy" id="670293"/>
    <lineage>
        <taxon>Bacteria</taxon>
        <taxon>Pseudomonadati</taxon>
        <taxon>Bacteroidota</taxon>
        <taxon>Chitinophagia</taxon>
        <taxon>Chitinophagales</taxon>
        <taxon>Chitinophagaceae</taxon>
        <taxon>Segetibacter</taxon>
    </lineage>
</organism>
<dbReference type="EMBL" id="BJYT01000013">
    <property type="protein sequence ID" value="GEO10793.1"/>
    <property type="molecule type" value="Genomic_DNA"/>
</dbReference>
<keyword evidence="1" id="KW-1133">Transmembrane helix</keyword>
<evidence type="ECO:0000313" key="4">
    <source>
        <dbReference type="Proteomes" id="UP000321513"/>
    </source>
</evidence>
<feature type="domain" description="TIR" evidence="2">
    <location>
        <begin position="10"/>
        <end position="123"/>
    </location>
</feature>
<dbReference type="Pfam" id="PF13676">
    <property type="entry name" value="TIR_2"/>
    <property type="match status" value="1"/>
</dbReference>
<reference evidence="3 4" key="1">
    <citation type="submission" date="2019-07" db="EMBL/GenBank/DDBJ databases">
        <title>Whole genome shotgun sequence of Segetibacter aerophilus NBRC 106135.</title>
        <authorList>
            <person name="Hosoyama A."/>
            <person name="Uohara A."/>
            <person name="Ohji S."/>
            <person name="Ichikawa N."/>
        </authorList>
    </citation>
    <scope>NUCLEOTIDE SEQUENCE [LARGE SCALE GENOMIC DNA]</scope>
    <source>
        <strain evidence="3 4">NBRC 106135</strain>
    </source>
</reference>
<sequence length="356" mass="39819">MVENHTAKDIFISHKSADAELAKALSHYLTSKGLSVFLSSETLPQLGSSDYRKAIDKALDECKHMIVVSSKVEYLSSPWLEAEWGFFISEKRAGRKHGNILTVVTDDIEIKDLPASLRYFEVIFYKGENFERVAAYVGKDYQDPVYKRKREGLLKSKWLMPGISLLVLLAVLSYYLNEKNKPFDATVFVRPDAALKLHPNYPAFEGGDISFFIGNKEDKKSILPNQSITFQQIPISFSGKKIGAELNARNWKLKTDSVILNKSETYISIVPDGTLASVYGNIRDGKGNGIEGCSIAIDGDTIIRSNAGGIFKVNLPYQMQKDQYILSVTKKGFYSQKLDYFPGSGSVDIILKKDHS</sequence>
<comment type="caution">
    <text evidence="3">The sequence shown here is derived from an EMBL/GenBank/DDBJ whole genome shotgun (WGS) entry which is preliminary data.</text>
</comment>
<accession>A0A512BFR9</accession>
<dbReference type="OrthoDB" id="973965at2"/>
<keyword evidence="1" id="KW-0472">Membrane</keyword>
<evidence type="ECO:0000313" key="3">
    <source>
        <dbReference type="EMBL" id="GEO10793.1"/>
    </source>
</evidence>
<evidence type="ECO:0000256" key="1">
    <source>
        <dbReference type="SAM" id="Phobius"/>
    </source>
</evidence>
<dbReference type="Proteomes" id="UP000321513">
    <property type="component" value="Unassembled WGS sequence"/>
</dbReference>
<keyword evidence="1" id="KW-0812">Transmembrane</keyword>
<dbReference type="InterPro" id="IPR000157">
    <property type="entry name" value="TIR_dom"/>
</dbReference>
<proteinExistence type="predicted"/>
<dbReference type="AlphaFoldDB" id="A0A512BFR9"/>
<protein>
    <recommendedName>
        <fullName evidence="2">TIR domain-containing protein</fullName>
    </recommendedName>
</protein>
<dbReference type="SUPFAM" id="SSF52200">
    <property type="entry name" value="Toll/Interleukin receptor TIR domain"/>
    <property type="match status" value="1"/>
</dbReference>
<keyword evidence="4" id="KW-1185">Reference proteome</keyword>
<dbReference type="InterPro" id="IPR035897">
    <property type="entry name" value="Toll_tir_struct_dom_sf"/>
</dbReference>
<dbReference type="RefSeq" id="WP_147204911.1">
    <property type="nucleotide sequence ID" value="NZ_BJYT01000013.1"/>
</dbReference>
<name>A0A512BFR9_9BACT</name>
<feature type="transmembrane region" description="Helical" evidence="1">
    <location>
        <begin position="158"/>
        <end position="176"/>
    </location>
</feature>
<dbReference type="GO" id="GO:0007165">
    <property type="term" value="P:signal transduction"/>
    <property type="evidence" value="ECO:0007669"/>
    <property type="project" value="InterPro"/>
</dbReference>
<dbReference type="Gene3D" id="3.40.50.10140">
    <property type="entry name" value="Toll/interleukin-1 receptor homology (TIR) domain"/>
    <property type="match status" value="1"/>
</dbReference>
<evidence type="ECO:0000259" key="2">
    <source>
        <dbReference type="Pfam" id="PF13676"/>
    </source>
</evidence>
<gene>
    <name evidence="3" type="ORF">SAE01_32890</name>
</gene>